<dbReference type="Proteomes" id="UP000717515">
    <property type="component" value="Unassembled WGS sequence"/>
</dbReference>
<evidence type="ECO:0000256" key="7">
    <source>
        <dbReference type="ARBA" id="ARBA00022801"/>
    </source>
</evidence>
<feature type="compositionally biased region" description="Acidic residues" evidence="13">
    <location>
        <begin position="1906"/>
        <end position="1917"/>
    </location>
</feature>
<feature type="compositionally biased region" description="Basic residues" evidence="13">
    <location>
        <begin position="1574"/>
        <end position="1599"/>
    </location>
</feature>
<dbReference type="EC" id="3.4.23.21" evidence="3"/>
<evidence type="ECO:0000256" key="13">
    <source>
        <dbReference type="SAM" id="MobiDB-lite"/>
    </source>
</evidence>
<evidence type="ECO:0000256" key="6">
    <source>
        <dbReference type="ARBA" id="ARBA00022750"/>
    </source>
</evidence>
<dbReference type="PANTHER" id="PTHR47966:SF1">
    <property type="entry name" value="ASPARTYL PROTEINASE"/>
    <property type="match status" value="1"/>
</dbReference>
<evidence type="ECO:0000256" key="12">
    <source>
        <dbReference type="RuleBase" id="RU000454"/>
    </source>
</evidence>
<keyword evidence="6 12" id="KW-0064">Aspartyl protease</keyword>
<evidence type="ECO:0000256" key="3">
    <source>
        <dbReference type="ARBA" id="ARBA00013205"/>
    </source>
</evidence>
<feature type="compositionally biased region" description="Polar residues" evidence="13">
    <location>
        <begin position="1741"/>
        <end position="1753"/>
    </location>
</feature>
<feature type="domain" description="UDENN FLCN/SMCR8-type" evidence="16">
    <location>
        <begin position="547"/>
        <end position="1410"/>
    </location>
</feature>
<feature type="compositionally biased region" description="Basic and acidic residues" evidence="13">
    <location>
        <begin position="1602"/>
        <end position="1637"/>
    </location>
</feature>
<comment type="catalytic activity">
    <reaction evidence="1">
        <text>Hydrolysis of proteins with broad specificity similar to that of pepsin A, preferring hydrophobic residues at P1 and P1'. Clots milk and activates trypsinogen. Does not cleave 4-Gln-|-His-5, but does cleave 10-His-|-Leu-11 and 12-Val-|-Glu-13 in B chain of insulin.</text>
        <dbReference type="EC" id="3.4.23.21"/>
    </reaction>
</comment>
<feature type="region of interest" description="Disordered" evidence="13">
    <location>
        <begin position="556"/>
        <end position="586"/>
    </location>
</feature>
<feature type="compositionally biased region" description="Basic residues" evidence="13">
    <location>
        <begin position="1709"/>
        <end position="1719"/>
    </location>
</feature>
<evidence type="ECO:0000256" key="10">
    <source>
        <dbReference type="PIRSR" id="PIRSR601461-1"/>
    </source>
</evidence>
<dbReference type="PROSITE" id="PS00141">
    <property type="entry name" value="ASP_PROTEASE"/>
    <property type="match status" value="2"/>
</dbReference>
<dbReference type="GO" id="GO:0004190">
    <property type="term" value="F:aspartic-type endopeptidase activity"/>
    <property type="evidence" value="ECO:0007669"/>
    <property type="project" value="UniProtKB-KW"/>
</dbReference>
<dbReference type="Pfam" id="PF00026">
    <property type="entry name" value="Asp"/>
    <property type="match status" value="1"/>
</dbReference>
<comment type="caution">
    <text evidence="17">The sequence shown here is derived from an EMBL/GenBank/DDBJ whole genome shotgun (WGS) entry which is preliminary data.</text>
</comment>
<dbReference type="InterPro" id="IPR001461">
    <property type="entry name" value="Aspartic_peptidase_A1"/>
</dbReference>
<keyword evidence="8" id="KW-0865">Zymogen</keyword>
<name>A0A9P8A9B1_MORAP</name>
<evidence type="ECO:0000313" key="18">
    <source>
        <dbReference type="Proteomes" id="UP000717515"/>
    </source>
</evidence>
<feature type="compositionally biased region" description="Low complexity" evidence="13">
    <location>
        <begin position="2016"/>
        <end position="2032"/>
    </location>
</feature>
<dbReference type="InterPro" id="IPR001969">
    <property type="entry name" value="Aspartic_peptidase_AS"/>
</dbReference>
<evidence type="ECO:0000259" key="16">
    <source>
        <dbReference type="PROSITE" id="PS51834"/>
    </source>
</evidence>
<feature type="region of interest" description="Disordered" evidence="13">
    <location>
        <begin position="2077"/>
        <end position="2153"/>
    </location>
</feature>
<evidence type="ECO:0000259" key="15">
    <source>
        <dbReference type="PROSITE" id="PS51767"/>
    </source>
</evidence>
<dbReference type="InterPro" id="IPR033121">
    <property type="entry name" value="PEPTIDASE_A1"/>
</dbReference>
<feature type="compositionally biased region" description="Low complexity" evidence="13">
    <location>
        <begin position="1409"/>
        <end position="1420"/>
    </location>
</feature>
<evidence type="ECO:0000256" key="14">
    <source>
        <dbReference type="SAM" id="SignalP"/>
    </source>
</evidence>
<feature type="active site" evidence="10">
    <location>
        <position position="298"/>
    </location>
</feature>
<dbReference type="PROSITE" id="PS51767">
    <property type="entry name" value="PEPTIDASE_A1"/>
    <property type="match status" value="1"/>
</dbReference>
<evidence type="ECO:0000256" key="11">
    <source>
        <dbReference type="PIRSR" id="PIRSR601461-2"/>
    </source>
</evidence>
<feature type="compositionally biased region" description="Polar residues" evidence="13">
    <location>
        <begin position="447"/>
        <end position="460"/>
    </location>
</feature>
<feature type="compositionally biased region" description="Basic and acidic residues" evidence="13">
    <location>
        <begin position="1729"/>
        <end position="1740"/>
    </location>
</feature>
<organism evidence="17 18">
    <name type="scientific">Mortierella alpina</name>
    <name type="common">Oleaginous fungus</name>
    <name type="synonym">Mortierella renispora</name>
    <dbReference type="NCBI Taxonomy" id="64518"/>
    <lineage>
        <taxon>Eukaryota</taxon>
        <taxon>Fungi</taxon>
        <taxon>Fungi incertae sedis</taxon>
        <taxon>Mucoromycota</taxon>
        <taxon>Mortierellomycotina</taxon>
        <taxon>Mortierellomycetes</taxon>
        <taxon>Mortierellales</taxon>
        <taxon>Mortierellaceae</taxon>
        <taxon>Mortierella</taxon>
    </lineage>
</organism>
<feature type="signal peptide" evidence="14">
    <location>
        <begin position="1"/>
        <end position="19"/>
    </location>
</feature>
<feature type="region of interest" description="Disordered" evidence="13">
    <location>
        <begin position="709"/>
        <end position="762"/>
    </location>
</feature>
<accession>A0A9P8A9B1</accession>
<keyword evidence="7 12" id="KW-0378">Hydrolase</keyword>
<dbReference type="PANTHER" id="PTHR47966">
    <property type="entry name" value="BETA-SITE APP-CLEAVING ENZYME, ISOFORM A-RELATED"/>
    <property type="match status" value="1"/>
</dbReference>
<feature type="compositionally biased region" description="Basic and acidic residues" evidence="13">
    <location>
        <begin position="1663"/>
        <end position="1683"/>
    </location>
</feature>
<feature type="domain" description="Peptidase A1" evidence="15">
    <location>
        <begin position="97"/>
        <end position="408"/>
    </location>
</feature>
<evidence type="ECO:0000256" key="2">
    <source>
        <dbReference type="ARBA" id="ARBA00007447"/>
    </source>
</evidence>
<evidence type="ECO:0000256" key="4">
    <source>
        <dbReference type="ARBA" id="ARBA00022670"/>
    </source>
</evidence>
<dbReference type="InterPro" id="IPR034164">
    <property type="entry name" value="Pepsin-like_dom"/>
</dbReference>
<feature type="region of interest" description="Disordered" evidence="13">
    <location>
        <begin position="1783"/>
        <end position="1949"/>
    </location>
</feature>
<feature type="region of interest" description="Disordered" evidence="13">
    <location>
        <begin position="1560"/>
        <end position="1683"/>
    </location>
</feature>
<feature type="compositionally biased region" description="Basic and acidic residues" evidence="13">
    <location>
        <begin position="2080"/>
        <end position="2102"/>
    </location>
</feature>
<evidence type="ECO:0000256" key="5">
    <source>
        <dbReference type="ARBA" id="ARBA00022729"/>
    </source>
</evidence>
<evidence type="ECO:0000256" key="9">
    <source>
        <dbReference type="ARBA" id="ARBA00023157"/>
    </source>
</evidence>
<feature type="compositionally biased region" description="Polar residues" evidence="13">
    <location>
        <begin position="2127"/>
        <end position="2145"/>
    </location>
</feature>
<keyword evidence="4 12" id="KW-0645">Protease</keyword>
<feature type="compositionally biased region" description="Pro residues" evidence="13">
    <location>
        <begin position="432"/>
        <end position="442"/>
    </location>
</feature>
<feature type="compositionally biased region" description="Basic and acidic residues" evidence="13">
    <location>
        <begin position="753"/>
        <end position="762"/>
    </location>
</feature>
<dbReference type="EMBL" id="JAIFTL010000060">
    <property type="protein sequence ID" value="KAG9324657.1"/>
    <property type="molecule type" value="Genomic_DNA"/>
</dbReference>
<feature type="region of interest" description="Disordered" evidence="13">
    <location>
        <begin position="1401"/>
        <end position="1502"/>
    </location>
</feature>
<protein>
    <recommendedName>
        <fullName evidence="3">rhizopuspepsin</fullName>
        <ecNumber evidence="3">3.4.23.21</ecNumber>
    </recommendedName>
</protein>
<feature type="active site" evidence="10">
    <location>
        <position position="115"/>
    </location>
</feature>
<gene>
    <name evidence="17" type="ORF">KVV02_000334</name>
</gene>
<dbReference type="GO" id="GO:0006508">
    <property type="term" value="P:proteolysis"/>
    <property type="evidence" value="ECO:0007669"/>
    <property type="project" value="UniProtKB-KW"/>
</dbReference>
<feature type="region of interest" description="Disordered" evidence="13">
    <location>
        <begin position="425"/>
        <end position="495"/>
    </location>
</feature>
<reference evidence="17" key="1">
    <citation type="submission" date="2021-07" db="EMBL/GenBank/DDBJ databases">
        <title>Draft genome of Mortierella alpina, strain LL118, isolated from an aspen leaf litter sample.</title>
        <authorList>
            <person name="Yang S."/>
            <person name="Vinatzer B.A."/>
        </authorList>
    </citation>
    <scope>NUCLEOTIDE SEQUENCE</scope>
    <source>
        <strain evidence="17">LL118</strain>
    </source>
</reference>
<dbReference type="InterPro" id="IPR021109">
    <property type="entry name" value="Peptidase_aspartic_dom_sf"/>
</dbReference>
<dbReference type="PRINTS" id="PR00792">
    <property type="entry name" value="PEPSIN"/>
</dbReference>
<evidence type="ECO:0000256" key="8">
    <source>
        <dbReference type="ARBA" id="ARBA00023145"/>
    </source>
</evidence>
<feature type="compositionally biased region" description="Low complexity" evidence="13">
    <location>
        <begin position="736"/>
        <end position="748"/>
    </location>
</feature>
<dbReference type="InterPro" id="IPR037521">
    <property type="entry name" value="FLCN/SMCR8_DENN"/>
</dbReference>
<sequence>MKPGLPAAAVLATLSVSVASSTRKEFSVSAERRLNYKPDYWRQVCKMNARYEDLRFHEDECAVYLQKRASKSVTVAVSANGTIGDEPALDDGSDSEYYGAIQIGTPGQRFLVDFDTGSSDIWVNSVSCSTRSCMSHARFNESQSSTFQKDGRLWNITYGDQSTAAGRLGSDMVNVSGIVVLQTFALATNETGFADAPSDGMFGLAFNGNEVVPGVQTFMSNAIQQNKVELPVVSVYLPSQRRAKGAVGQYLFGAINHTLYTGNLTYVPVNATSWWQVQFDDLRFNGTSLGFNSTGIVDTGTSLIYLGDEAAKALHSRIPGSMNSVKDGWLVPCAVPAQVPGPVEFRLGGKDFAVPFLDIPFARVSEGSEYCVSSVQGGQNGFWIVGDTFIKNNYCVFDYSTPPRLGPSMFAWSAFPEALDNNYEELESAAPSSPPSPHPPASAPALTATNPLSSPQTASAPSRMLPRSVSTSRVDTAPPFDTSSAHPYPVSTAPSWPLQRAADTASLSETGSPMLSPASIRPSIGNFVLISEFSELEGPRAVMTIPDNIVDLTRDSYSSHKQRSQESSDGSTATLSPDANGSRSQEEMFDTHEFVLRITSADQQARETSSIFHIPEDIEVHISDPERGFWAYVHHFTLFDINARGFVRPFSMSYITQDPNKILGHYEEMRLKFSRATLYFKTGNYTLFRQDLTKKLRNLNYTNNLLSEAPADLGAPSDSPVMPTKTALASESSQNTLTESSDSSELSSPAQAEHSEGLSEQQRVDLESIKEAIETATHIISILEHYSVDGQPLLGHAEDGTEGPHTMAPLSDLSPMTSSENLAQLAAGRSGAADSSLFLGSASRPGSRIRHKASSPNMIGMAPSRILDSSGTSGLTVEGFTAPLPHLLGLQQEQSRKNSVVSEYDSMLYEAPEYEAQYVTTLYPIDRDEVVFRPLRELCVATMVWNSSIQFHLGIKKIKDILKDFQADTQLLGEASDNAKRMHPTTSSLTLGNRFLINFRNPEFNRITARQTPHQEAPVPLMELLEGISTANAPSEDGYPSQDVTSGALDDATTMLGDAAAETRQPGTTIDAEDADDEQTGYDSLDDAVSFFTAATGVATHMDTPTRDGFGVPPLDRSARVVEWHQEQQTLHHAKRSGPIMPSTEGTAEQVPWSFGAGVSQGETPLASGFSKSQHRHSAQSGLSMGVAGSGTGPGLGPAQIINNPTIILDTLQKDPTISKHLVFALLSGQKVCVMGQTESEAKVRAMVSVLSTFLPHAGYPSREEQLMEHQRQVVPWYQGPGTLKVEEMERYSLVGVDSSRIDPKFLEADICILDFDTLIWVHGQQYTDGILLESIFRSMALFSEDSSFLAFADGKLFEILLKAFLYYHLVFHGRLYQGGLLSFPGAQSFYSSGASDDGEAFSHQSNFRSSRQSPVVSRSGGLSRTSRKGGTAYSGSMSFGGPTTHYRSTHTRSGSASSHESSDMERSVPDWRDLKLSARRPHAEDSQYQHQHQHYDRNYGNDKYRDRVELSEDDSGQNGGQMQYTTSQGMRKWKKWFEYWSAKSVAMIDPALAAFGRPESAAPVDGDSGGPNWRKRSSSRRSSPSRRSKNSPSHHHQSPSRTREAREREKERDRERDRERNRKTTLDHYSITKEKGPMFSSSDSEFTRGDDTLSITMGGFKNKRDSLEPKENRAENLEGCSDHPRIGDAQDNMAAALTPKPNHGKGTGVRRLKPKRPLTLHGSFSKLTHREGGKNEGRDTATSVTGGTLTRTPSSGSAASPPPSATFRSLAGAFRAMSFGSSAAPASVKGPTVPNASIGHLSSSTKNQDRHSIEEHHSGRSSHDFSDSALHHREVKRRGSARAKAKAWFKAKRKRRSRGYNEDGAVHEGGNLEPSDEEHDISDAEESKDRQEVSFPIDGPAQEQEAQEQEAQEQEAQEQSVHDIEQETKGHGPPPKSAPAGAESGFATLKTTPPMQLHSAIDLTEALSQPVVLPEEPLPLDTELTIQEIAALEPTTRSQSRVLMMPTVSAATMNAVSSSNNSSRISSANGSRITSPLAPSFSSDPRQRMESISALISSRRKDSAPLVNKTEADALQSAEDLRSEVDDSEQDRRWDLGKESATEYETSAETFGNERTSRVAGLGSGPQRSAESSGRPSLEATSASGVAGLTKGSLSHSGAAVKSCLLQQDPALSGKMKMGSGKTDKDTVTLTEEEELAVREMIGGVTGADDWIIIVHLATMIDEYERSKGSDTGGAMN</sequence>
<proteinExistence type="inferred from homology"/>
<dbReference type="Gene3D" id="2.40.70.10">
    <property type="entry name" value="Acid Proteases"/>
    <property type="match status" value="2"/>
</dbReference>
<evidence type="ECO:0000256" key="1">
    <source>
        <dbReference type="ARBA" id="ARBA00001130"/>
    </source>
</evidence>
<dbReference type="SUPFAM" id="SSF50630">
    <property type="entry name" value="Acid proteases"/>
    <property type="match status" value="1"/>
</dbReference>
<feature type="compositionally biased region" description="Basic and acidic residues" evidence="13">
    <location>
        <begin position="556"/>
        <end position="566"/>
    </location>
</feature>
<feature type="compositionally biased region" description="Basic and acidic residues" evidence="13">
    <location>
        <begin position="1808"/>
        <end position="1833"/>
    </location>
</feature>
<feature type="chain" id="PRO_5040157435" description="rhizopuspepsin" evidence="14">
    <location>
        <begin position="20"/>
        <end position="2238"/>
    </location>
</feature>
<keyword evidence="9 11" id="KW-1015">Disulfide bond</keyword>
<feature type="compositionally biased region" description="Basic and acidic residues" evidence="13">
    <location>
        <begin position="1882"/>
        <end position="1893"/>
    </location>
</feature>
<keyword evidence="5 14" id="KW-0732">Signal</keyword>
<feature type="disulfide bond" evidence="11">
    <location>
        <begin position="128"/>
        <end position="133"/>
    </location>
</feature>
<dbReference type="CDD" id="cd05471">
    <property type="entry name" value="pepsin_like"/>
    <property type="match status" value="1"/>
</dbReference>
<dbReference type="FunFam" id="2.40.70.10:FF:000115">
    <property type="entry name" value="Lysosomal aspartic protease"/>
    <property type="match status" value="1"/>
</dbReference>
<comment type="similarity">
    <text evidence="2 12">Belongs to the peptidase A1 family.</text>
</comment>
<feature type="compositionally biased region" description="Basic and acidic residues" evidence="13">
    <location>
        <begin position="1461"/>
        <end position="1502"/>
    </location>
</feature>
<evidence type="ECO:0000313" key="17">
    <source>
        <dbReference type="EMBL" id="KAG9324657.1"/>
    </source>
</evidence>
<feature type="region of interest" description="Disordered" evidence="13">
    <location>
        <begin position="1699"/>
        <end position="1767"/>
    </location>
</feature>
<feature type="compositionally biased region" description="Polar residues" evidence="13">
    <location>
        <begin position="567"/>
        <end position="583"/>
    </location>
</feature>
<feature type="region of interest" description="Disordered" evidence="13">
    <location>
        <begin position="2016"/>
        <end position="2049"/>
    </location>
</feature>
<dbReference type="PROSITE" id="PS51834">
    <property type="entry name" value="DENN_FLCN_SMCR8"/>
    <property type="match status" value="1"/>
</dbReference>
<feature type="compositionally biased region" description="Basic and acidic residues" evidence="13">
    <location>
        <begin position="1921"/>
        <end position="1931"/>
    </location>
</feature>
<feature type="compositionally biased region" description="Basic residues" evidence="13">
    <location>
        <begin position="1834"/>
        <end position="1859"/>
    </location>
</feature>